<dbReference type="EMBL" id="QGNW01000079">
    <property type="protein sequence ID" value="RVX00807.1"/>
    <property type="molecule type" value="Genomic_DNA"/>
</dbReference>
<sequence>MRHGSKLPYCLKTLMREPWHVSGHNLVLPSIWSFFIKQGKEEEEAIVPAMENLKFLEEELKRKKC</sequence>
<name>A0A438IVQ9_VITVI</name>
<comment type="caution">
    <text evidence="1">The sequence shown here is derived from an EMBL/GenBank/DDBJ whole genome shotgun (WGS) entry which is preliminary data.</text>
</comment>
<protein>
    <submittedName>
        <fullName evidence="1">Uncharacterized protein</fullName>
    </submittedName>
</protein>
<proteinExistence type="predicted"/>
<accession>A0A438IVQ9</accession>
<dbReference type="AlphaFoldDB" id="A0A438IVQ9"/>
<organism evidence="1 2">
    <name type="scientific">Vitis vinifera</name>
    <name type="common">Grape</name>
    <dbReference type="NCBI Taxonomy" id="29760"/>
    <lineage>
        <taxon>Eukaryota</taxon>
        <taxon>Viridiplantae</taxon>
        <taxon>Streptophyta</taxon>
        <taxon>Embryophyta</taxon>
        <taxon>Tracheophyta</taxon>
        <taxon>Spermatophyta</taxon>
        <taxon>Magnoliopsida</taxon>
        <taxon>eudicotyledons</taxon>
        <taxon>Gunneridae</taxon>
        <taxon>Pentapetalae</taxon>
        <taxon>rosids</taxon>
        <taxon>Vitales</taxon>
        <taxon>Vitaceae</taxon>
        <taxon>Viteae</taxon>
        <taxon>Vitis</taxon>
    </lineage>
</organism>
<evidence type="ECO:0000313" key="1">
    <source>
        <dbReference type="EMBL" id="RVX00807.1"/>
    </source>
</evidence>
<evidence type="ECO:0000313" key="2">
    <source>
        <dbReference type="Proteomes" id="UP000288805"/>
    </source>
</evidence>
<reference evidence="1 2" key="1">
    <citation type="journal article" date="2018" name="PLoS Genet.">
        <title>Population sequencing reveals clonal diversity and ancestral inbreeding in the grapevine cultivar Chardonnay.</title>
        <authorList>
            <person name="Roach M.J."/>
            <person name="Johnson D.L."/>
            <person name="Bohlmann J."/>
            <person name="van Vuuren H.J."/>
            <person name="Jones S.J."/>
            <person name="Pretorius I.S."/>
            <person name="Schmidt S.A."/>
            <person name="Borneman A.R."/>
        </authorList>
    </citation>
    <scope>NUCLEOTIDE SEQUENCE [LARGE SCALE GENOMIC DNA]</scope>
    <source>
        <strain evidence="2">cv. Chardonnay</strain>
        <tissue evidence="1">Leaf</tissue>
    </source>
</reference>
<dbReference type="Gene3D" id="1.20.1050.10">
    <property type="match status" value="1"/>
</dbReference>
<gene>
    <name evidence="1" type="ORF">CK203_026412</name>
</gene>
<dbReference type="Proteomes" id="UP000288805">
    <property type="component" value="Unassembled WGS sequence"/>
</dbReference>